<organism evidence="1">
    <name type="scientific">Timema douglasi</name>
    <name type="common">Walking stick</name>
    <dbReference type="NCBI Taxonomy" id="61478"/>
    <lineage>
        <taxon>Eukaryota</taxon>
        <taxon>Metazoa</taxon>
        <taxon>Ecdysozoa</taxon>
        <taxon>Arthropoda</taxon>
        <taxon>Hexapoda</taxon>
        <taxon>Insecta</taxon>
        <taxon>Pterygota</taxon>
        <taxon>Neoptera</taxon>
        <taxon>Polyneoptera</taxon>
        <taxon>Phasmatodea</taxon>
        <taxon>Timematodea</taxon>
        <taxon>Timematoidea</taxon>
        <taxon>Timematidae</taxon>
        <taxon>Timema</taxon>
    </lineage>
</organism>
<evidence type="ECO:0000313" key="1">
    <source>
        <dbReference type="EMBL" id="CAD7207301.1"/>
    </source>
</evidence>
<name>A0A7R8VZE8_TIMDO</name>
<dbReference type="AlphaFoldDB" id="A0A7R8VZE8"/>
<reference evidence="1" key="1">
    <citation type="submission" date="2020-11" db="EMBL/GenBank/DDBJ databases">
        <authorList>
            <person name="Tran Van P."/>
        </authorList>
    </citation>
    <scope>NUCLEOTIDE SEQUENCE</scope>
</reference>
<gene>
    <name evidence="1" type="ORF">TDIB3V08_LOCUS13449</name>
</gene>
<proteinExistence type="predicted"/>
<sequence>MLALICSRERTSTRSCLETRPARSDRRLDRGFV</sequence>
<accession>A0A7R8VZE8</accession>
<dbReference type="EMBL" id="OA597206">
    <property type="protein sequence ID" value="CAD7207301.1"/>
    <property type="molecule type" value="Genomic_DNA"/>
</dbReference>
<protein>
    <submittedName>
        <fullName evidence="1">Uncharacterized protein</fullName>
    </submittedName>
</protein>